<dbReference type="PANTHER" id="PTHR35024:SF4">
    <property type="entry name" value="POLYMER-FORMING CYTOSKELETAL PROTEIN"/>
    <property type="match status" value="1"/>
</dbReference>
<dbReference type="EMBL" id="UOFD01000047">
    <property type="protein sequence ID" value="VAW52491.1"/>
    <property type="molecule type" value="Genomic_DNA"/>
</dbReference>
<protein>
    <recommendedName>
        <fullName evidence="2">Integral membrane protein CcmA involved in cell shape determination</fullName>
    </recommendedName>
</protein>
<reference evidence="1" key="1">
    <citation type="submission" date="2018-06" db="EMBL/GenBank/DDBJ databases">
        <authorList>
            <person name="Zhirakovskaya E."/>
        </authorList>
    </citation>
    <scope>NUCLEOTIDE SEQUENCE</scope>
</reference>
<dbReference type="Pfam" id="PF04519">
    <property type="entry name" value="Bactofilin"/>
    <property type="match status" value="1"/>
</dbReference>
<dbReference type="InterPro" id="IPR007607">
    <property type="entry name" value="BacA/B"/>
</dbReference>
<accession>A0A3B0WB35</accession>
<sequence length="146" mass="15517">MFSSKKIKSSKIDTLVGQGVEIAGDIKFQGGLHLDGKITGNVSTVDSAEGSVLVISDRGCVEGDVHVAYAVINGEVIGNVYASEKLELSSRARVSGNVEYNLLEMASGAEINGQMLHEVNEKKFSSTQKEVTKDINVHHLDDAAAV</sequence>
<gene>
    <name evidence="1" type="ORF">MNBD_GAMMA06-1233</name>
</gene>
<evidence type="ECO:0000313" key="1">
    <source>
        <dbReference type="EMBL" id="VAW52491.1"/>
    </source>
</evidence>
<dbReference type="AlphaFoldDB" id="A0A3B0WB35"/>
<dbReference type="PANTHER" id="PTHR35024">
    <property type="entry name" value="HYPOTHETICAL CYTOSOLIC PROTEIN"/>
    <property type="match status" value="1"/>
</dbReference>
<name>A0A3B0WB35_9ZZZZ</name>
<organism evidence="1">
    <name type="scientific">hydrothermal vent metagenome</name>
    <dbReference type="NCBI Taxonomy" id="652676"/>
    <lineage>
        <taxon>unclassified sequences</taxon>
        <taxon>metagenomes</taxon>
        <taxon>ecological metagenomes</taxon>
    </lineage>
</organism>
<evidence type="ECO:0008006" key="2">
    <source>
        <dbReference type="Google" id="ProtNLM"/>
    </source>
</evidence>
<proteinExistence type="predicted"/>